<proteinExistence type="predicted"/>
<accession>A0A078KQA6</accession>
<dbReference type="EMBL" id="LM995447">
    <property type="protein sequence ID" value="CDZ24613.1"/>
    <property type="molecule type" value="Genomic_DNA"/>
</dbReference>
<dbReference type="Proteomes" id="UP000032431">
    <property type="component" value="Chromosome I"/>
</dbReference>
<dbReference type="InterPro" id="IPR027417">
    <property type="entry name" value="P-loop_NTPase"/>
</dbReference>
<keyword evidence="2" id="KW-1185">Reference proteome</keyword>
<name>A0A078KQA6_9FIRM</name>
<sequence>MILLSRRVPVYRKCKICDRYVSENGHISNDIYSVLSCHLDAAAIDALKEAVTNFEGSVIFVSHSKDFCALADSTLDMEKLFDD</sequence>
<dbReference type="AlphaFoldDB" id="A0A078KQA6"/>
<dbReference type="PATRIC" id="fig|29343.3.peg.1585"/>
<reference evidence="2" key="1">
    <citation type="submission" date="2014-07" db="EMBL/GenBank/DDBJ databases">
        <authorList>
            <person name="Wibberg D."/>
        </authorList>
    </citation>
    <scope>NUCLEOTIDE SEQUENCE [LARGE SCALE GENOMIC DNA]</scope>
    <source>
        <strain evidence="2">DG5</strain>
    </source>
</reference>
<evidence type="ECO:0000313" key="2">
    <source>
        <dbReference type="Proteomes" id="UP000032431"/>
    </source>
</evidence>
<gene>
    <name evidence="1" type="ORF">CCDG5_1503</name>
</gene>
<organism evidence="1 2">
    <name type="scientific">[Clostridium] cellulosi</name>
    <dbReference type="NCBI Taxonomy" id="29343"/>
    <lineage>
        <taxon>Bacteria</taxon>
        <taxon>Bacillati</taxon>
        <taxon>Bacillota</taxon>
        <taxon>Clostridia</taxon>
        <taxon>Eubacteriales</taxon>
        <taxon>Oscillospiraceae</taxon>
        <taxon>Oscillospiraceae incertae sedis</taxon>
    </lineage>
</organism>
<dbReference type="STRING" id="29343.CCDG5_1503"/>
<dbReference type="Gene3D" id="3.40.50.300">
    <property type="entry name" value="P-loop containing nucleotide triphosphate hydrolases"/>
    <property type="match status" value="1"/>
</dbReference>
<dbReference type="KEGG" id="ccel:CCDG5_1503"/>
<protein>
    <submittedName>
        <fullName evidence="1">Uncharacterized protein</fullName>
    </submittedName>
</protein>
<evidence type="ECO:0000313" key="1">
    <source>
        <dbReference type="EMBL" id="CDZ24613.1"/>
    </source>
</evidence>
<dbReference type="HOGENOM" id="CLU_2536642_0_0_9"/>